<dbReference type="RefSeq" id="WP_146660166.1">
    <property type="nucleotide sequence ID" value="NZ_CP019791.1"/>
</dbReference>
<protein>
    <submittedName>
        <fullName evidence="3">Cytochrome c-type biogenesis protein CcsB</fullName>
    </submittedName>
</protein>
<feature type="transmembrane region" description="Helical" evidence="1">
    <location>
        <begin position="253"/>
        <end position="275"/>
    </location>
</feature>
<feature type="transmembrane region" description="Helical" evidence="1">
    <location>
        <begin position="38"/>
        <end position="59"/>
    </location>
</feature>
<keyword evidence="1" id="KW-0812">Transmembrane</keyword>
<dbReference type="OrthoDB" id="257620at2"/>
<dbReference type="KEGG" id="alus:STSP2_00885"/>
<feature type="transmembrane region" description="Helical" evidence="1">
    <location>
        <begin position="187"/>
        <end position="207"/>
    </location>
</feature>
<feature type="transmembrane region" description="Helical" evidence="1">
    <location>
        <begin position="100"/>
        <end position="120"/>
    </location>
</feature>
<feature type="transmembrane region" description="Helical" evidence="1">
    <location>
        <begin position="12"/>
        <end position="31"/>
    </location>
</feature>
<organism evidence="3 4">
    <name type="scientific">Anaerohalosphaera lusitana</name>
    <dbReference type="NCBI Taxonomy" id="1936003"/>
    <lineage>
        <taxon>Bacteria</taxon>
        <taxon>Pseudomonadati</taxon>
        <taxon>Planctomycetota</taxon>
        <taxon>Phycisphaerae</taxon>
        <taxon>Sedimentisphaerales</taxon>
        <taxon>Anaerohalosphaeraceae</taxon>
        <taxon>Anaerohalosphaera</taxon>
    </lineage>
</organism>
<keyword evidence="1" id="KW-1133">Transmembrane helix</keyword>
<evidence type="ECO:0000313" key="3">
    <source>
        <dbReference type="EMBL" id="AQT67736.1"/>
    </source>
</evidence>
<dbReference type="GO" id="GO:0017004">
    <property type="term" value="P:cytochrome complex assembly"/>
    <property type="evidence" value="ECO:0007669"/>
    <property type="project" value="InterPro"/>
</dbReference>
<keyword evidence="1" id="KW-0472">Membrane</keyword>
<dbReference type="Pfam" id="PF01578">
    <property type="entry name" value="Cytochrom_C_asm"/>
    <property type="match status" value="1"/>
</dbReference>
<dbReference type="AlphaFoldDB" id="A0A1U9NJP7"/>
<evidence type="ECO:0000259" key="2">
    <source>
        <dbReference type="Pfam" id="PF01578"/>
    </source>
</evidence>
<feature type="transmembrane region" description="Helical" evidence="1">
    <location>
        <begin position="71"/>
        <end position="88"/>
    </location>
</feature>
<dbReference type="EMBL" id="CP019791">
    <property type="protein sequence ID" value="AQT67736.1"/>
    <property type="molecule type" value="Genomic_DNA"/>
</dbReference>
<reference evidence="4" key="1">
    <citation type="submission" date="2017-02" db="EMBL/GenBank/DDBJ databases">
        <title>Comparative genomics and description of representatives of a novel lineage of planctomycetes thriving in anoxic sediments.</title>
        <authorList>
            <person name="Spring S."/>
            <person name="Bunk B."/>
            <person name="Sproer C."/>
        </authorList>
    </citation>
    <scope>NUCLEOTIDE SEQUENCE [LARGE SCALE GENOMIC DNA]</scope>
    <source>
        <strain evidence="4">ST-NAGAB-D1</strain>
    </source>
</reference>
<feature type="transmembrane region" description="Helical" evidence="1">
    <location>
        <begin position="132"/>
        <end position="157"/>
    </location>
</feature>
<sequence>MQNISLIENAFLFAGAAFYLAAAVLGMVRLYKEVNMPAGLLAVLIAFGSVMLAGVLFARGFEKGQVPLVDTFEFVLALTVVFSLAEFFTPHNLRKGWFEAVLSLLLFALTVTGFSLAGPVGTLDPAVKTPWVLVHGISMLVAAAAIFFSAAMAYLLLVGRSKLKSKNPLHVIGKMPSIEKLAKLNMLGLRLCTAAMTFGIVSGIGMALSQAEAIDMTAGDWLVDGKIILIMLVWVLLIIILLMNVFAGISSRAIAYVTIGAFLLALLAIVGVAVLGGGAHDFLAYAGSFRTEGGVLCG</sequence>
<proteinExistence type="predicted"/>
<evidence type="ECO:0000313" key="4">
    <source>
        <dbReference type="Proteomes" id="UP000189674"/>
    </source>
</evidence>
<dbReference type="Proteomes" id="UP000189674">
    <property type="component" value="Chromosome"/>
</dbReference>
<dbReference type="InterPro" id="IPR002541">
    <property type="entry name" value="Cyt_c_assembly"/>
</dbReference>
<feature type="domain" description="Cytochrome c assembly protein" evidence="2">
    <location>
        <begin position="71"/>
        <end position="280"/>
    </location>
</feature>
<evidence type="ECO:0000256" key="1">
    <source>
        <dbReference type="SAM" id="Phobius"/>
    </source>
</evidence>
<gene>
    <name evidence="3" type="ORF">STSP2_00885</name>
</gene>
<name>A0A1U9NJP7_9BACT</name>
<dbReference type="GO" id="GO:0020037">
    <property type="term" value="F:heme binding"/>
    <property type="evidence" value="ECO:0007669"/>
    <property type="project" value="InterPro"/>
</dbReference>
<keyword evidence="4" id="KW-1185">Reference proteome</keyword>
<feature type="transmembrane region" description="Helical" evidence="1">
    <location>
        <begin position="227"/>
        <end position="246"/>
    </location>
</feature>
<accession>A0A1U9NJP7</accession>
<dbReference type="STRING" id="1936003.STSP2_00885"/>